<gene>
    <name evidence="1" type="ORF">P2G67_15135</name>
</gene>
<organism evidence="1 2">
    <name type="scientific">Aquibaculum arenosum</name>
    <dbReference type="NCBI Taxonomy" id="3032591"/>
    <lineage>
        <taxon>Bacteria</taxon>
        <taxon>Pseudomonadati</taxon>
        <taxon>Pseudomonadota</taxon>
        <taxon>Alphaproteobacteria</taxon>
        <taxon>Rhodospirillales</taxon>
        <taxon>Rhodovibrionaceae</taxon>
        <taxon>Aquibaculum</taxon>
    </lineage>
</organism>
<accession>A0ABT5YQW5</accession>
<sequence>MPAQGYSGRLLRLAIGDGGEPESFQLIAGLRTTALLLDNAPLDVTTVASEGFRMLMPDGGLQSLSVSGEGLVTDAAADRLLYLQAVNRTLARYRLTFGNDDVFEGPFAVSRFQRSGAQAEAESFSITLESAGDIDFSAGGEGP</sequence>
<dbReference type="InterPro" id="IPR011855">
    <property type="entry name" value="Phgtail_TP901_1"/>
</dbReference>
<dbReference type="EMBL" id="JARHUD010000011">
    <property type="protein sequence ID" value="MDF2097313.1"/>
    <property type="molecule type" value="Genomic_DNA"/>
</dbReference>
<dbReference type="PRINTS" id="PR01996">
    <property type="entry name" value="MTP1FAMILY"/>
</dbReference>
<name>A0ABT5YQW5_9PROT</name>
<evidence type="ECO:0000313" key="1">
    <source>
        <dbReference type="EMBL" id="MDF2097313.1"/>
    </source>
</evidence>
<protein>
    <submittedName>
        <fullName evidence="1">Phage tail tube protein</fullName>
    </submittedName>
</protein>
<keyword evidence="2" id="KW-1185">Reference proteome</keyword>
<dbReference type="Proteomes" id="UP001215503">
    <property type="component" value="Unassembled WGS sequence"/>
</dbReference>
<dbReference type="RefSeq" id="WP_275824095.1">
    <property type="nucleotide sequence ID" value="NZ_JARHUD010000011.1"/>
</dbReference>
<reference evidence="1 2" key="1">
    <citation type="submission" date="2023-03" db="EMBL/GenBank/DDBJ databases">
        <title>Fodinicurvata sp. CAU 1616 isolated from sea sendiment.</title>
        <authorList>
            <person name="Kim W."/>
        </authorList>
    </citation>
    <scope>NUCLEOTIDE SEQUENCE [LARGE SCALE GENOMIC DNA]</scope>
    <source>
        <strain evidence="1 2">CAU 1616</strain>
    </source>
</reference>
<comment type="caution">
    <text evidence="1">The sequence shown here is derived from an EMBL/GenBank/DDBJ whole genome shotgun (WGS) entry which is preliminary data.</text>
</comment>
<dbReference type="InterPro" id="IPR022344">
    <property type="entry name" value="GTA_major-tail"/>
</dbReference>
<dbReference type="Pfam" id="PF06199">
    <property type="entry name" value="Phage_tail_2"/>
    <property type="match status" value="1"/>
</dbReference>
<evidence type="ECO:0000313" key="2">
    <source>
        <dbReference type="Proteomes" id="UP001215503"/>
    </source>
</evidence>
<proteinExistence type="predicted"/>